<keyword evidence="9" id="KW-0862">Zinc</keyword>
<feature type="domain" description="Aminopeptidase N-like N-terminal" evidence="15">
    <location>
        <begin position="58"/>
        <end position="243"/>
    </location>
</feature>
<dbReference type="Pfam" id="PF17900">
    <property type="entry name" value="Peptidase_M1_N"/>
    <property type="match status" value="1"/>
</dbReference>
<dbReference type="InterPro" id="IPR027268">
    <property type="entry name" value="Peptidase_M4/M1_CTD_sf"/>
</dbReference>
<evidence type="ECO:0000313" key="17">
    <source>
        <dbReference type="EMBL" id="MFD2673804.1"/>
    </source>
</evidence>
<dbReference type="EMBL" id="JBHUNF010000001">
    <property type="protein sequence ID" value="MFD2673804.1"/>
    <property type="molecule type" value="Genomic_DNA"/>
</dbReference>
<feature type="chain" id="PRO_5045380019" description="Aminopeptidase N" evidence="13">
    <location>
        <begin position="33"/>
        <end position="624"/>
    </location>
</feature>
<evidence type="ECO:0000256" key="9">
    <source>
        <dbReference type="ARBA" id="ARBA00022833"/>
    </source>
</evidence>
<comment type="cofactor">
    <cofactor evidence="2">
        <name>Zn(2+)</name>
        <dbReference type="ChEBI" id="CHEBI:29105"/>
    </cofactor>
</comment>
<keyword evidence="13" id="KW-0732">Signal</keyword>
<dbReference type="InterPro" id="IPR042097">
    <property type="entry name" value="Aminopeptidase_N-like_N_sf"/>
</dbReference>
<dbReference type="InterPro" id="IPR050344">
    <property type="entry name" value="Peptidase_M1_aminopeptidases"/>
</dbReference>
<evidence type="ECO:0000256" key="12">
    <source>
        <dbReference type="ARBA" id="ARBA00031533"/>
    </source>
</evidence>
<evidence type="ECO:0000256" key="7">
    <source>
        <dbReference type="ARBA" id="ARBA00022723"/>
    </source>
</evidence>
<dbReference type="InterPro" id="IPR045357">
    <property type="entry name" value="Aminopeptidase_N-like_N"/>
</dbReference>
<keyword evidence="18" id="KW-1185">Reference proteome</keyword>
<gene>
    <name evidence="17" type="ORF">ACFSUQ_00570</name>
</gene>
<evidence type="ECO:0000256" key="13">
    <source>
        <dbReference type="SAM" id="SignalP"/>
    </source>
</evidence>
<keyword evidence="10" id="KW-0482">Metalloprotease</keyword>
<dbReference type="SUPFAM" id="SSF63737">
    <property type="entry name" value="Leukotriene A4 hydrolase N-terminal domain"/>
    <property type="match status" value="1"/>
</dbReference>
<evidence type="ECO:0000256" key="1">
    <source>
        <dbReference type="ARBA" id="ARBA00000098"/>
    </source>
</evidence>
<dbReference type="Gene3D" id="1.10.390.10">
    <property type="entry name" value="Neutral Protease Domain 2"/>
    <property type="match status" value="1"/>
</dbReference>
<dbReference type="Proteomes" id="UP001597453">
    <property type="component" value="Unassembled WGS sequence"/>
</dbReference>
<proteinExistence type="inferred from homology"/>
<dbReference type="Gene3D" id="2.60.40.1730">
    <property type="entry name" value="tricorn interacting facor f3 domain"/>
    <property type="match status" value="1"/>
</dbReference>
<dbReference type="Pfam" id="PF01433">
    <property type="entry name" value="Peptidase_M1"/>
    <property type="match status" value="1"/>
</dbReference>
<evidence type="ECO:0000256" key="11">
    <source>
        <dbReference type="ARBA" id="ARBA00029811"/>
    </source>
</evidence>
<feature type="domain" description="DUF7927" evidence="16">
    <location>
        <begin position="503"/>
        <end position="594"/>
    </location>
</feature>
<dbReference type="InterPro" id="IPR014782">
    <property type="entry name" value="Peptidase_M1_dom"/>
</dbReference>
<name>A0ABW5RG61_9MICO</name>
<keyword evidence="7" id="KW-0479">Metal-binding</keyword>
<feature type="signal peptide" evidence="13">
    <location>
        <begin position="1"/>
        <end position="32"/>
    </location>
</feature>
<dbReference type="Pfam" id="PF25549">
    <property type="entry name" value="DUF7927"/>
    <property type="match status" value="1"/>
</dbReference>
<keyword evidence="6" id="KW-0645">Protease</keyword>
<evidence type="ECO:0000256" key="3">
    <source>
        <dbReference type="ARBA" id="ARBA00010136"/>
    </source>
</evidence>
<evidence type="ECO:0000256" key="8">
    <source>
        <dbReference type="ARBA" id="ARBA00022801"/>
    </source>
</evidence>
<reference evidence="18" key="1">
    <citation type="journal article" date="2019" name="Int. J. Syst. Evol. Microbiol.">
        <title>The Global Catalogue of Microorganisms (GCM) 10K type strain sequencing project: providing services to taxonomists for standard genome sequencing and annotation.</title>
        <authorList>
            <consortium name="The Broad Institute Genomics Platform"/>
            <consortium name="The Broad Institute Genome Sequencing Center for Infectious Disease"/>
            <person name="Wu L."/>
            <person name="Ma J."/>
        </authorList>
    </citation>
    <scope>NUCLEOTIDE SEQUENCE [LARGE SCALE GENOMIC DNA]</scope>
    <source>
        <strain evidence="18">TISTR 1511</strain>
    </source>
</reference>
<evidence type="ECO:0000256" key="2">
    <source>
        <dbReference type="ARBA" id="ARBA00001947"/>
    </source>
</evidence>
<sequence>MSNITVRRAWRNAFAAVAVCSLPLGIATTAYAAPLDGAPSIGDTLFAGIGNTGYDVQHYDVDMAYFHEAEAGHEAGSIAATATISARADHELGAFSLDFEGMQVDSVLVNGAPAKFSRSEDKAIESFKLHITPATPVHGDFTIEVQYSGVPVEHIDNDGSSEGWVATADGTTALGQPVGAMAWIPCNNTPADKATFDFEVTIPNEIGGKPAAVAGNGNLVDQVASDDGTRTTWHWRQENQQATMVTMLSIGNFIVREGSITLSDGTEIPEWSFWDASSTDAEIAEMDHRRGQVEEMTTTLESLYGPYPGMSTGIVVDKNPVGYALETQDRSFFPGKIKESTLVHEIAHQWYGDAVSPSDWGSIWISEGQGTYAPLYWTEKNGGKTTAEVLYAEWDATAADDEKWSIAPGAMTDQVDLYGWHSYNRAAMMYEALRQVLGDDVFHKVIRGYVQDHLGESLNGAEFIAYAEEVSGKDLTEFFDEWIYQPGKPAWPSTYDYNLDSEATNQRGASIRRGSVVTYTLDAANTGQVALADGTITVDLSDVLDNATIDAASLPEGLSLDGDTLVWSVPEVDDTDTASVSFTVTVDADAPNGAKLRAVTEGSLGGFCAEGATCNDNLVVAGKK</sequence>
<dbReference type="EC" id="3.4.11.2" evidence="4"/>
<evidence type="ECO:0000256" key="10">
    <source>
        <dbReference type="ARBA" id="ARBA00023049"/>
    </source>
</evidence>
<evidence type="ECO:0000259" key="16">
    <source>
        <dbReference type="Pfam" id="PF25549"/>
    </source>
</evidence>
<evidence type="ECO:0000313" key="18">
    <source>
        <dbReference type="Proteomes" id="UP001597453"/>
    </source>
</evidence>
<comment type="catalytic activity">
    <reaction evidence="1">
        <text>Release of an N-terminal amino acid, Xaa-|-Yaa- from a peptide, amide or arylamide. Xaa is preferably Ala, but may be most amino acids including Pro (slow action). When a terminal hydrophobic residue is followed by a prolyl residue, the two may be released as an intact Xaa-Pro dipeptide.</text>
        <dbReference type="EC" id="3.4.11.2"/>
    </reaction>
</comment>
<dbReference type="PANTHER" id="PTHR11533:SF297">
    <property type="entry name" value="AMINOPEPTIDASE N"/>
    <property type="match status" value="1"/>
</dbReference>
<comment type="caution">
    <text evidence="17">The sequence shown here is derived from an EMBL/GenBank/DDBJ whole genome shotgun (WGS) entry which is preliminary data.</text>
</comment>
<accession>A0ABW5RG61</accession>
<dbReference type="SUPFAM" id="SSF55486">
    <property type="entry name" value="Metalloproteases ('zincins'), catalytic domain"/>
    <property type="match status" value="1"/>
</dbReference>
<dbReference type="CDD" id="cd09603">
    <property type="entry name" value="M1_APN_like"/>
    <property type="match status" value="1"/>
</dbReference>
<comment type="similarity">
    <text evidence="3">Belongs to the peptidase M1 family.</text>
</comment>
<dbReference type="PRINTS" id="PR00756">
    <property type="entry name" value="ALADIPTASE"/>
</dbReference>
<evidence type="ECO:0000256" key="6">
    <source>
        <dbReference type="ARBA" id="ARBA00022670"/>
    </source>
</evidence>
<feature type="domain" description="Peptidase M1 membrane alanine aminopeptidase" evidence="14">
    <location>
        <begin position="339"/>
        <end position="482"/>
    </location>
</feature>
<dbReference type="InterPro" id="IPR001930">
    <property type="entry name" value="Peptidase_M1"/>
</dbReference>
<dbReference type="InterPro" id="IPR057687">
    <property type="entry name" value="DUF7927"/>
</dbReference>
<evidence type="ECO:0000259" key="14">
    <source>
        <dbReference type="Pfam" id="PF01433"/>
    </source>
</evidence>
<dbReference type="PANTHER" id="PTHR11533">
    <property type="entry name" value="PROTEASE M1 ZINC METALLOPROTEASE"/>
    <property type="match status" value="1"/>
</dbReference>
<dbReference type="GO" id="GO:0004177">
    <property type="term" value="F:aminopeptidase activity"/>
    <property type="evidence" value="ECO:0007669"/>
    <property type="project" value="UniProtKB-KW"/>
</dbReference>
<protein>
    <recommendedName>
        <fullName evidence="5">Aminopeptidase N</fullName>
        <ecNumber evidence="4">3.4.11.2</ecNumber>
    </recommendedName>
    <alternativeName>
        <fullName evidence="11">Alanine aminopeptidase</fullName>
    </alternativeName>
    <alternativeName>
        <fullName evidence="12">Lysyl aminopeptidase</fullName>
    </alternativeName>
</protein>
<keyword evidence="8" id="KW-0378">Hydrolase</keyword>
<evidence type="ECO:0000259" key="15">
    <source>
        <dbReference type="Pfam" id="PF17900"/>
    </source>
</evidence>
<organism evidence="17 18">
    <name type="scientific">Gulosibacter bifidus</name>
    <dbReference type="NCBI Taxonomy" id="272239"/>
    <lineage>
        <taxon>Bacteria</taxon>
        <taxon>Bacillati</taxon>
        <taxon>Actinomycetota</taxon>
        <taxon>Actinomycetes</taxon>
        <taxon>Micrococcales</taxon>
        <taxon>Microbacteriaceae</taxon>
        <taxon>Gulosibacter</taxon>
    </lineage>
</organism>
<keyword evidence="17" id="KW-0031">Aminopeptidase</keyword>
<evidence type="ECO:0000256" key="5">
    <source>
        <dbReference type="ARBA" id="ARBA00015611"/>
    </source>
</evidence>
<dbReference type="RefSeq" id="WP_083524401.1">
    <property type="nucleotide sequence ID" value="NZ_JBHUNF010000001.1"/>
</dbReference>
<evidence type="ECO:0000256" key="4">
    <source>
        <dbReference type="ARBA" id="ARBA00012564"/>
    </source>
</evidence>